<dbReference type="PANTHER" id="PTHR45453">
    <property type="entry name" value="PHOSPHATE REGULON SENSOR PROTEIN PHOR"/>
    <property type="match status" value="1"/>
</dbReference>
<dbReference type="GO" id="GO:0005886">
    <property type="term" value="C:plasma membrane"/>
    <property type="evidence" value="ECO:0007669"/>
    <property type="project" value="UniProtKB-SubCell"/>
</dbReference>
<dbReference type="InterPro" id="IPR050351">
    <property type="entry name" value="BphY/WalK/GraS-like"/>
</dbReference>
<proteinExistence type="predicted"/>
<accession>A0A0V8J500</accession>
<dbReference type="PROSITE" id="PS50109">
    <property type="entry name" value="HIS_KIN"/>
    <property type="match status" value="1"/>
</dbReference>
<keyword evidence="5" id="KW-0597">Phosphoprotein</keyword>
<evidence type="ECO:0000256" key="14">
    <source>
        <dbReference type="SAM" id="Phobius"/>
    </source>
</evidence>
<evidence type="ECO:0000256" key="2">
    <source>
        <dbReference type="ARBA" id="ARBA00004651"/>
    </source>
</evidence>
<dbReference type="Pfam" id="PF02518">
    <property type="entry name" value="HATPase_c"/>
    <property type="match status" value="1"/>
</dbReference>
<evidence type="ECO:0000256" key="3">
    <source>
        <dbReference type="ARBA" id="ARBA00012438"/>
    </source>
</evidence>
<keyword evidence="10" id="KW-0067">ATP-binding</keyword>
<dbReference type="Gene3D" id="3.30.565.10">
    <property type="entry name" value="Histidine kinase-like ATPase, C-terminal domain"/>
    <property type="match status" value="1"/>
</dbReference>
<comment type="catalytic activity">
    <reaction evidence="1">
        <text>ATP + protein L-histidine = ADP + protein N-phospho-L-histidine.</text>
        <dbReference type="EC" id="2.7.13.3"/>
    </reaction>
</comment>
<evidence type="ECO:0000256" key="10">
    <source>
        <dbReference type="ARBA" id="ARBA00022840"/>
    </source>
</evidence>
<dbReference type="InterPro" id="IPR005467">
    <property type="entry name" value="His_kinase_dom"/>
</dbReference>
<evidence type="ECO:0000256" key="6">
    <source>
        <dbReference type="ARBA" id="ARBA00022679"/>
    </source>
</evidence>
<dbReference type="PRINTS" id="PR00344">
    <property type="entry name" value="BCTRLSENSOR"/>
</dbReference>
<feature type="transmembrane region" description="Helical" evidence="14">
    <location>
        <begin position="37"/>
        <end position="57"/>
    </location>
</feature>
<keyword evidence="17" id="KW-1185">Reference proteome</keyword>
<dbReference type="RefSeq" id="WP_061973861.1">
    <property type="nucleotide sequence ID" value="NZ_FMAV01000003.1"/>
</dbReference>
<dbReference type="PANTHER" id="PTHR45453:SF2">
    <property type="entry name" value="HISTIDINE KINASE"/>
    <property type="match status" value="1"/>
</dbReference>
<evidence type="ECO:0000256" key="12">
    <source>
        <dbReference type="ARBA" id="ARBA00023012"/>
    </source>
</evidence>
<evidence type="ECO:0000256" key="5">
    <source>
        <dbReference type="ARBA" id="ARBA00022553"/>
    </source>
</evidence>
<evidence type="ECO:0000256" key="8">
    <source>
        <dbReference type="ARBA" id="ARBA00022741"/>
    </source>
</evidence>
<organism evidence="16 17">
    <name type="scientific">Fictibacillus enclensis</name>
    <dbReference type="NCBI Taxonomy" id="1017270"/>
    <lineage>
        <taxon>Bacteria</taxon>
        <taxon>Bacillati</taxon>
        <taxon>Bacillota</taxon>
        <taxon>Bacilli</taxon>
        <taxon>Bacillales</taxon>
        <taxon>Fictibacillaceae</taxon>
        <taxon>Fictibacillus</taxon>
    </lineage>
</organism>
<dbReference type="EMBL" id="LNQN01000005">
    <property type="protein sequence ID" value="KSU82004.1"/>
    <property type="molecule type" value="Genomic_DNA"/>
</dbReference>
<dbReference type="SMART" id="SM00387">
    <property type="entry name" value="HATPase_c"/>
    <property type="match status" value="1"/>
</dbReference>
<keyword evidence="13 14" id="KW-0472">Membrane</keyword>
<evidence type="ECO:0000256" key="1">
    <source>
        <dbReference type="ARBA" id="ARBA00000085"/>
    </source>
</evidence>
<dbReference type="InterPro" id="IPR003594">
    <property type="entry name" value="HATPase_dom"/>
</dbReference>
<keyword evidence="7 14" id="KW-0812">Transmembrane</keyword>
<evidence type="ECO:0000256" key="4">
    <source>
        <dbReference type="ARBA" id="ARBA00022475"/>
    </source>
</evidence>
<dbReference type="AlphaFoldDB" id="A0A0V8J500"/>
<protein>
    <recommendedName>
        <fullName evidence="3">histidine kinase</fullName>
        <ecNumber evidence="3">2.7.13.3</ecNumber>
    </recommendedName>
</protein>
<evidence type="ECO:0000313" key="16">
    <source>
        <dbReference type="EMBL" id="KSU82004.1"/>
    </source>
</evidence>
<dbReference type="SUPFAM" id="SSF55874">
    <property type="entry name" value="ATPase domain of HSP90 chaperone/DNA topoisomerase II/histidine kinase"/>
    <property type="match status" value="1"/>
</dbReference>
<feature type="transmembrane region" description="Helical" evidence="14">
    <location>
        <begin position="12"/>
        <end position="31"/>
    </location>
</feature>
<keyword evidence="6" id="KW-0808">Transferase</keyword>
<comment type="caution">
    <text evidence="16">The sequence shown here is derived from an EMBL/GenBank/DDBJ whole genome shotgun (WGS) entry which is preliminary data.</text>
</comment>
<evidence type="ECO:0000259" key="15">
    <source>
        <dbReference type="PROSITE" id="PS50109"/>
    </source>
</evidence>
<evidence type="ECO:0000256" key="7">
    <source>
        <dbReference type="ARBA" id="ARBA00022692"/>
    </source>
</evidence>
<evidence type="ECO:0000256" key="9">
    <source>
        <dbReference type="ARBA" id="ARBA00022777"/>
    </source>
</evidence>
<keyword evidence="8" id="KW-0547">Nucleotide-binding</keyword>
<dbReference type="GO" id="GO:0000155">
    <property type="term" value="F:phosphorelay sensor kinase activity"/>
    <property type="evidence" value="ECO:0007669"/>
    <property type="project" value="InterPro"/>
</dbReference>
<keyword evidence="9 16" id="KW-0418">Kinase</keyword>
<dbReference type="InterPro" id="IPR003661">
    <property type="entry name" value="HisK_dim/P_dom"/>
</dbReference>
<feature type="domain" description="Histidine kinase" evidence="15">
    <location>
        <begin position="121"/>
        <end position="326"/>
    </location>
</feature>
<evidence type="ECO:0000313" key="17">
    <source>
        <dbReference type="Proteomes" id="UP000054099"/>
    </source>
</evidence>
<dbReference type="GO" id="GO:0016036">
    <property type="term" value="P:cellular response to phosphate starvation"/>
    <property type="evidence" value="ECO:0007669"/>
    <property type="project" value="TreeGrafter"/>
</dbReference>
<dbReference type="Proteomes" id="UP000054099">
    <property type="component" value="Unassembled WGS sequence"/>
</dbReference>
<reference evidence="16 17" key="1">
    <citation type="journal article" date="2014" name="Antonie Van Leeuwenhoek">
        <title>Fictibacillus enclensis sp. nov., isolated from marine sediment.</title>
        <authorList>
            <person name="Dastager S.G."/>
            <person name="Mawlankar R."/>
            <person name="Srinivasan K."/>
            <person name="Tang S.K."/>
            <person name="Lee J.C."/>
            <person name="Ramana V.V."/>
            <person name="Shouche Y.S."/>
        </authorList>
    </citation>
    <scope>NUCLEOTIDE SEQUENCE [LARGE SCALE GENOMIC DNA]</scope>
    <source>
        <strain evidence="16 17">NIO-1003</strain>
    </source>
</reference>
<dbReference type="GO" id="GO:0005524">
    <property type="term" value="F:ATP binding"/>
    <property type="evidence" value="ECO:0007669"/>
    <property type="project" value="UniProtKB-KW"/>
</dbReference>
<keyword evidence="4" id="KW-1003">Cell membrane</keyword>
<dbReference type="OrthoDB" id="9780487at2"/>
<dbReference type="EC" id="2.7.13.3" evidence="3"/>
<dbReference type="SUPFAM" id="SSF47384">
    <property type="entry name" value="Homodimeric domain of signal transducing histidine kinase"/>
    <property type="match status" value="1"/>
</dbReference>
<dbReference type="CDD" id="cd00082">
    <property type="entry name" value="HisKA"/>
    <property type="match status" value="1"/>
</dbReference>
<dbReference type="InterPro" id="IPR036890">
    <property type="entry name" value="HATPase_C_sf"/>
</dbReference>
<dbReference type="GO" id="GO:0004721">
    <property type="term" value="F:phosphoprotein phosphatase activity"/>
    <property type="evidence" value="ECO:0007669"/>
    <property type="project" value="TreeGrafter"/>
</dbReference>
<keyword evidence="11 14" id="KW-1133">Transmembrane helix</keyword>
<evidence type="ECO:0000256" key="13">
    <source>
        <dbReference type="ARBA" id="ARBA00023136"/>
    </source>
</evidence>
<keyword evidence="12" id="KW-0902">Two-component regulatory system</keyword>
<name>A0A0V8J500_9BACL</name>
<dbReference type="InterPro" id="IPR004358">
    <property type="entry name" value="Sig_transdc_His_kin-like_C"/>
</dbReference>
<evidence type="ECO:0000256" key="11">
    <source>
        <dbReference type="ARBA" id="ARBA00022989"/>
    </source>
</evidence>
<dbReference type="InterPro" id="IPR036097">
    <property type="entry name" value="HisK_dim/P_sf"/>
</dbReference>
<comment type="subcellular location">
    <subcellularLocation>
        <location evidence="2">Cell membrane</location>
        <topology evidence="2">Multi-pass membrane protein</topology>
    </subcellularLocation>
</comment>
<gene>
    <name evidence="16" type="ORF">AS030_17140</name>
</gene>
<sequence>MIRAFLSERRSWIAAYLVLQLAILSVCYIDSSIPAGSVLYVIFLSLILFALFLVFRYHKETKFYQRLEERENDFDLTSLPEAETPFEKIIENSLVSQSTYLKEKAAFYQEETEEAKDDLLGWIHEVKTPLTALRLMIDRLEDEKLKNPFLYEWLRIHYLLDQQLHQKRLPFMENDLYVEKVDLEDLLFSEIKTLQSWCIQKGIGFDLQLEETVVLSDSKWLSFIVRQLLTNAVKYSMESDIVISTGKHGERAFLRIADDGRGIDPRDLPRIFDKGFTSTAHHGDHAATGMGLYLAKKAAVSLLIEIEVQSELEKGTIFTLSFPKPNDFLKITGM</sequence>